<reference evidence="7 8" key="1">
    <citation type="submission" date="2024-07" db="EMBL/GenBank/DDBJ databases">
        <title>Section-level genome sequencing and comparative genomics of Aspergillus sections Usti and Cavernicolus.</title>
        <authorList>
            <consortium name="Lawrence Berkeley National Laboratory"/>
            <person name="Nybo J.L."/>
            <person name="Vesth T.C."/>
            <person name="Theobald S."/>
            <person name="Frisvad J.C."/>
            <person name="Larsen T.O."/>
            <person name="Kjaerboelling I."/>
            <person name="Rothschild-Mancinelli K."/>
            <person name="Lyhne E.K."/>
            <person name="Kogle M.E."/>
            <person name="Barry K."/>
            <person name="Clum A."/>
            <person name="Na H."/>
            <person name="Ledsgaard L."/>
            <person name="Lin J."/>
            <person name="Lipzen A."/>
            <person name="Kuo A."/>
            <person name="Riley R."/>
            <person name="Mondo S."/>
            <person name="LaButti K."/>
            <person name="Haridas S."/>
            <person name="Pangalinan J."/>
            <person name="Salamov A.A."/>
            <person name="Simmons B.A."/>
            <person name="Magnuson J.K."/>
            <person name="Chen J."/>
            <person name="Drula E."/>
            <person name="Henrissat B."/>
            <person name="Wiebenga A."/>
            <person name="Lubbers R.J."/>
            <person name="Gomes A.C."/>
            <person name="Makela M.R."/>
            <person name="Stajich J."/>
            <person name="Grigoriev I.V."/>
            <person name="Mortensen U.H."/>
            <person name="De vries R.P."/>
            <person name="Baker S.E."/>
            <person name="Andersen M.R."/>
        </authorList>
    </citation>
    <scope>NUCLEOTIDE SEQUENCE [LARGE SCALE GENOMIC DNA]</scope>
    <source>
        <strain evidence="7 8">CBS 600.67</strain>
    </source>
</reference>
<feature type="domain" description="Xylanolytic transcriptional activator regulatory" evidence="6">
    <location>
        <begin position="8"/>
        <end position="200"/>
    </location>
</feature>
<name>A0ABR4IXK6_9EURO</name>
<dbReference type="CDD" id="cd12148">
    <property type="entry name" value="fungal_TF_MHR"/>
    <property type="match status" value="1"/>
</dbReference>
<comment type="subcellular location">
    <subcellularLocation>
        <location evidence="1">Nucleus</location>
    </subcellularLocation>
</comment>
<dbReference type="InterPro" id="IPR007219">
    <property type="entry name" value="XnlR_reg_dom"/>
</dbReference>
<keyword evidence="8" id="KW-1185">Reference proteome</keyword>
<dbReference type="PANTHER" id="PTHR31001">
    <property type="entry name" value="UNCHARACTERIZED TRANSCRIPTIONAL REGULATORY PROTEIN"/>
    <property type="match status" value="1"/>
</dbReference>
<evidence type="ECO:0000256" key="1">
    <source>
        <dbReference type="ARBA" id="ARBA00004123"/>
    </source>
</evidence>
<organism evidence="7 8">
    <name type="scientific">Aspergillus cavernicola</name>
    <dbReference type="NCBI Taxonomy" id="176166"/>
    <lineage>
        <taxon>Eukaryota</taxon>
        <taxon>Fungi</taxon>
        <taxon>Dikarya</taxon>
        <taxon>Ascomycota</taxon>
        <taxon>Pezizomycotina</taxon>
        <taxon>Eurotiomycetes</taxon>
        <taxon>Eurotiomycetidae</taxon>
        <taxon>Eurotiales</taxon>
        <taxon>Aspergillaceae</taxon>
        <taxon>Aspergillus</taxon>
        <taxon>Aspergillus subgen. Nidulantes</taxon>
    </lineage>
</organism>
<comment type="caution">
    <text evidence="7">The sequence shown here is derived from an EMBL/GenBank/DDBJ whole genome shotgun (WGS) entry which is preliminary data.</text>
</comment>
<proteinExistence type="predicted"/>
<sequence length="388" mass="44461">MGQESLILQVFSQQVDPVFKFLHRPSLSRYFIDGQSYLSHEPSHPAPKALKSAVFYAASCSMDNEQCLELFQMKRDMMVAKYHQETEVNLQRADYLNQHDFTTLQALVLFLLFLQTKGQFQQAWTMLSLALRIAQSLSLHLPDSPFPVSPCERELRRRLWHAIGFLDLQTSYRRCSEPMMRADWLQSHTLSNTNDIDFSYPRNTPLPPAPNDTFTDATFPIIIAEAQCAARSLSFSSFLGPVAKDMTKRQQKFSDFRRNTLPYLAGCNPNAVPFHWFVKEVVSVIHASLQLEVLEPLDKNSDFVPPPVPEGGMLKLAAKTLEATRVLCQDSRSKPFRWFLALFLPWHALSVALDNIYLCDDPALFESCWPLVDQTYSRIRDQETLSDT</sequence>
<dbReference type="PANTHER" id="PTHR31001:SF50">
    <property type="entry name" value="ZN(II)2CYS6 TRANSCRIPTION FACTOR (EUROFUNG)"/>
    <property type="match status" value="1"/>
</dbReference>
<evidence type="ECO:0000256" key="3">
    <source>
        <dbReference type="ARBA" id="ARBA00023015"/>
    </source>
</evidence>
<dbReference type="InterPro" id="IPR050613">
    <property type="entry name" value="Sec_Metabolite_Reg"/>
</dbReference>
<gene>
    <name evidence="7" type="ORF">BDW59DRAFT_157504</name>
</gene>
<evidence type="ECO:0000256" key="5">
    <source>
        <dbReference type="ARBA" id="ARBA00023242"/>
    </source>
</evidence>
<keyword evidence="5" id="KW-0539">Nucleus</keyword>
<evidence type="ECO:0000313" key="7">
    <source>
        <dbReference type="EMBL" id="KAL2832034.1"/>
    </source>
</evidence>
<accession>A0ABR4IXK6</accession>
<keyword evidence="4" id="KW-0804">Transcription</keyword>
<keyword evidence="3" id="KW-0805">Transcription regulation</keyword>
<dbReference type="EMBL" id="JBFXLS010000007">
    <property type="protein sequence ID" value="KAL2832034.1"/>
    <property type="molecule type" value="Genomic_DNA"/>
</dbReference>
<evidence type="ECO:0000256" key="4">
    <source>
        <dbReference type="ARBA" id="ARBA00023163"/>
    </source>
</evidence>
<evidence type="ECO:0000256" key="2">
    <source>
        <dbReference type="ARBA" id="ARBA00022723"/>
    </source>
</evidence>
<protein>
    <submittedName>
        <fullName evidence="7">Fungal-specific transcription factor domain-containing protein</fullName>
    </submittedName>
</protein>
<keyword evidence="2" id="KW-0479">Metal-binding</keyword>
<evidence type="ECO:0000259" key="6">
    <source>
        <dbReference type="Pfam" id="PF04082"/>
    </source>
</evidence>
<evidence type="ECO:0000313" key="8">
    <source>
        <dbReference type="Proteomes" id="UP001610335"/>
    </source>
</evidence>
<dbReference type="Proteomes" id="UP001610335">
    <property type="component" value="Unassembled WGS sequence"/>
</dbReference>
<dbReference type="Pfam" id="PF04082">
    <property type="entry name" value="Fungal_trans"/>
    <property type="match status" value="1"/>
</dbReference>